<evidence type="ECO:0000313" key="3">
    <source>
        <dbReference type="EMBL" id="PLB53956.1"/>
    </source>
</evidence>
<feature type="transmembrane region" description="Helical" evidence="2">
    <location>
        <begin position="94"/>
        <end position="118"/>
    </location>
</feature>
<feature type="transmembrane region" description="Helical" evidence="2">
    <location>
        <begin position="35"/>
        <end position="60"/>
    </location>
</feature>
<dbReference type="RefSeq" id="XP_024709258.1">
    <property type="nucleotide sequence ID" value="XM_024846146.1"/>
</dbReference>
<organism evidence="3 4">
    <name type="scientific">Aspergillus steynii IBT 23096</name>
    <dbReference type="NCBI Taxonomy" id="1392250"/>
    <lineage>
        <taxon>Eukaryota</taxon>
        <taxon>Fungi</taxon>
        <taxon>Dikarya</taxon>
        <taxon>Ascomycota</taxon>
        <taxon>Pezizomycotina</taxon>
        <taxon>Eurotiomycetes</taxon>
        <taxon>Eurotiomycetidae</taxon>
        <taxon>Eurotiales</taxon>
        <taxon>Aspergillaceae</taxon>
        <taxon>Aspergillus</taxon>
        <taxon>Aspergillus subgen. Circumdati</taxon>
    </lineage>
</organism>
<reference evidence="3 4" key="1">
    <citation type="submission" date="2016-12" db="EMBL/GenBank/DDBJ databases">
        <title>The genomes of Aspergillus section Nigri reveals drivers in fungal speciation.</title>
        <authorList>
            <consortium name="DOE Joint Genome Institute"/>
            <person name="Vesth T.C."/>
            <person name="Nybo J."/>
            <person name="Theobald S."/>
            <person name="Brandl J."/>
            <person name="Frisvad J.C."/>
            <person name="Nielsen K.F."/>
            <person name="Lyhne E.K."/>
            <person name="Kogle M.E."/>
            <person name="Kuo A."/>
            <person name="Riley R."/>
            <person name="Clum A."/>
            <person name="Nolan M."/>
            <person name="Lipzen A."/>
            <person name="Salamov A."/>
            <person name="Henrissat B."/>
            <person name="Wiebenga A."/>
            <person name="De Vries R.P."/>
            <person name="Grigoriev I.V."/>
            <person name="Mortensen U.H."/>
            <person name="Andersen M.R."/>
            <person name="Baker S.E."/>
        </authorList>
    </citation>
    <scope>NUCLEOTIDE SEQUENCE [LARGE SCALE GENOMIC DNA]</scope>
    <source>
        <strain evidence="3 4">IBT 23096</strain>
    </source>
</reference>
<comment type="caution">
    <text evidence="3">The sequence shown here is derived from an EMBL/GenBank/DDBJ whole genome shotgun (WGS) entry which is preliminary data.</text>
</comment>
<dbReference type="OrthoDB" id="5381672at2759"/>
<accession>A0A2I2GM54</accession>
<dbReference type="Proteomes" id="UP000234275">
    <property type="component" value="Unassembled WGS sequence"/>
</dbReference>
<dbReference type="GeneID" id="36553845"/>
<keyword evidence="2" id="KW-0812">Transmembrane</keyword>
<evidence type="ECO:0000256" key="2">
    <source>
        <dbReference type="SAM" id="Phobius"/>
    </source>
</evidence>
<evidence type="ECO:0000256" key="1">
    <source>
        <dbReference type="SAM" id="MobiDB-lite"/>
    </source>
</evidence>
<sequence>MTHFPRKGRQSQQQREPLQPRSPPDRNTFAFRPRAYIVILVLVYGALSLTSWCILCTLSWRPLGKSNYEFGPLVETELESIKHQVSKWSQASRVVSGVVGVLTLPLTSSVCAFAAVNFTQPRTWGGKSSLTLNQTVTLANKGWTSPLVLFTLPFKFKSIGSFYLYYAIALHNIGGILSPLQQLVLDQEEIHTLINYPVQKMGLLEPPRLVIQNFPREEVALLRAILNSARPTDLDLNLWQDQDSNSAASPFVSMAPSNIDTKGIRQFAPRLNSSMRQETLQKDDFPSDCSGNSFFRNYTLPAGSLYTYQHISVCMPGDLSISPFRRTRDKYDFDEVLYLKVKTDAYNGDWITRKLILSTTVGYFELPNSLNGNKPGPLQPKDPIKSCPNPPCEPQIQGLVLICLSSYFHLQSSHL</sequence>
<name>A0A2I2GM54_9EURO</name>
<keyword evidence="2" id="KW-1133">Transmembrane helix</keyword>
<proteinExistence type="predicted"/>
<keyword evidence="2" id="KW-0472">Membrane</keyword>
<dbReference type="EMBL" id="MSFO01000001">
    <property type="protein sequence ID" value="PLB53956.1"/>
    <property type="molecule type" value="Genomic_DNA"/>
</dbReference>
<keyword evidence="4" id="KW-1185">Reference proteome</keyword>
<dbReference type="AlphaFoldDB" id="A0A2I2GM54"/>
<protein>
    <submittedName>
        <fullName evidence="3">Uncharacterized protein</fullName>
    </submittedName>
</protein>
<gene>
    <name evidence="3" type="ORF">P170DRAFT_396957</name>
</gene>
<feature type="region of interest" description="Disordered" evidence="1">
    <location>
        <begin position="1"/>
        <end position="27"/>
    </location>
</feature>
<dbReference type="VEuPathDB" id="FungiDB:P170DRAFT_396957"/>
<evidence type="ECO:0000313" key="4">
    <source>
        <dbReference type="Proteomes" id="UP000234275"/>
    </source>
</evidence>